<dbReference type="SUPFAM" id="SSF53335">
    <property type="entry name" value="S-adenosyl-L-methionine-dependent methyltransferases"/>
    <property type="match status" value="1"/>
</dbReference>
<dbReference type="CDD" id="cd02440">
    <property type="entry name" value="AdoMet_MTases"/>
    <property type="match status" value="1"/>
</dbReference>
<evidence type="ECO:0000313" key="11">
    <source>
        <dbReference type="Proteomes" id="UP000799779"/>
    </source>
</evidence>
<dbReference type="InterPro" id="IPR026669">
    <property type="entry name" value="Arsenite_MeTrfase-like"/>
</dbReference>
<comment type="similarity">
    <text evidence="3">Belongs to the methyltransferase superfamily. Arsenite methyltransferase family.</text>
</comment>
<keyword evidence="10" id="KW-0489">Methyltransferase</keyword>
<dbReference type="EMBL" id="ML977592">
    <property type="protein sequence ID" value="KAF1999849.1"/>
    <property type="molecule type" value="Genomic_DNA"/>
</dbReference>
<comment type="catalytic activity">
    <reaction evidence="6">
        <text>arsenic triglutathione + [thioredoxin]-dithiol + S-adenosyl-L-methionine + 2 H2O = methylarsonous acid + [thioredoxin]-disulfide + 3 glutathione + S-adenosyl-L-homocysteine + H(+)</text>
        <dbReference type="Rhea" id="RHEA:69460"/>
        <dbReference type="Rhea" id="RHEA-COMP:10698"/>
        <dbReference type="Rhea" id="RHEA-COMP:10700"/>
        <dbReference type="ChEBI" id="CHEBI:15377"/>
        <dbReference type="ChEBI" id="CHEBI:15378"/>
        <dbReference type="ChEBI" id="CHEBI:17826"/>
        <dbReference type="ChEBI" id="CHEBI:29950"/>
        <dbReference type="ChEBI" id="CHEBI:50058"/>
        <dbReference type="ChEBI" id="CHEBI:57856"/>
        <dbReference type="ChEBI" id="CHEBI:57925"/>
        <dbReference type="ChEBI" id="CHEBI:59789"/>
        <dbReference type="ChEBI" id="CHEBI:183640"/>
        <dbReference type="EC" id="2.1.1.137"/>
    </reaction>
</comment>
<dbReference type="EC" id="2.1.1.137" evidence="4"/>
<feature type="domain" description="Methyltransferase" evidence="9">
    <location>
        <begin position="64"/>
        <end position="210"/>
    </location>
</feature>
<organism evidence="10 11">
    <name type="scientific">Amniculicola lignicola CBS 123094</name>
    <dbReference type="NCBI Taxonomy" id="1392246"/>
    <lineage>
        <taxon>Eukaryota</taxon>
        <taxon>Fungi</taxon>
        <taxon>Dikarya</taxon>
        <taxon>Ascomycota</taxon>
        <taxon>Pezizomycotina</taxon>
        <taxon>Dothideomycetes</taxon>
        <taxon>Pleosporomycetidae</taxon>
        <taxon>Pleosporales</taxon>
        <taxon>Amniculicolaceae</taxon>
        <taxon>Amniculicola</taxon>
    </lineage>
</organism>
<name>A0A6A5WGD9_9PLEO</name>
<reference evidence="10" key="1">
    <citation type="journal article" date="2020" name="Stud. Mycol.">
        <title>101 Dothideomycetes genomes: a test case for predicting lifestyles and emergence of pathogens.</title>
        <authorList>
            <person name="Haridas S."/>
            <person name="Albert R."/>
            <person name="Binder M."/>
            <person name="Bloem J."/>
            <person name="Labutti K."/>
            <person name="Salamov A."/>
            <person name="Andreopoulos B."/>
            <person name="Baker S."/>
            <person name="Barry K."/>
            <person name="Bills G."/>
            <person name="Bluhm B."/>
            <person name="Cannon C."/>
            <person name="Castanera R."/>
            <person name="Culley D."/>
            <person name="Daum C."/>
            <person name="Ezra D."/>
            <person name="Gonzalez J."/>
            <person name="Henrissat B."/>
            <person name="Kuo A."/>
            <person name="Liang C."/>
            <person name="Lipzen A."/>
            <person name="Lutzoni F."/>
            <person name="Magnuson J."/>
            <person name="Mondo S."/>
            <person name="Nolan M."/>
            <person name="Ohm R."/>
            <person name="Pangilinan J."/>
            <person name="Park H.-J."/>
            <person name="Ramirez L."/>
            <person name="Alfaro M."/>
            <person name="Sun H."/>
            <person name="Tritt A."/>
            <person name="Yoshinaga Y."/>
            <person name="Zwiers L.-H."/>
            <person name="Turgeon B."/>
            <person name="Goodwin S."/>
            <person name="Spatafora J."/>
            <person name="Crous P."/>
            <person name="Grigoriev I."/>
        </authorList>
    </citation>
    <scope>NUCLEOTIDE SEQUENCE</scope>
    <source>
        <strain evidence="10">CBS 123094</strain>
    </source>
</reference>
<evidence type="ECO:0000256" key="1">
    <source>
        <dbReference type="ARBA" id="ARBA00022679"/>
    </source>
</evidence>
<protein>
    <recommendedName>
        <fullName evidence="5">Arsenite methyltransferase</fullName>
        <ecNumber evidence="4">2.1.1.137</ecNumber>
    </recommendedName>
</protein>
<dbReference type="GO" id="GO:0032259">
    <property type="term" value="P:methylation"/>
    <property type="evidence" value="ECO:0007669"/>
    <property type="project" value="UniProtKB-KW"/>
</dbReference>
<evidence type="ECO:0000259" key="9">
    <source>
        <dbReference type="Pfam" id="PF13847"/>
    </source>
</evidence>
<gene>
    <name evidence="10" type="ORF">P154DRAFT_563701</name>
</gene>
<keyword evidence="1 10" id="KW-0808">Transferase</keyword>
<evidence type="ECO:0000313" key="10">
    <source>
        <dbReference type="EMBL" id="KAF1999849.1"/>
    </source>
</evidence>
<evidence type="ECO:0000256" key="7">
    <source>
        <dbReference type="ARBA" id="ARBA00047943"/>
    </source>
</evidence>
<dbReference type="PANTHER" id="PTHR43675:SF8">
    <property type="entry name" value="ARSENITE METHYLTRANSFERASE"/>
    <property type="match status" value="1"/>
</dbReference>
<dbReference type="Proteomes" id="UP000799779">
    <property type="component" value="Unassembled WGS sequence"/>
</dbReference>
<sequence length="277" mass="29518">MDTRRIYEQVGHHYSQIAKGEKNTGYESKVAAAFGYSEEELTSIPQDANLGVSCGNPTALANLKEGETVIDLGSGAGFDVFLAAAKVGSKGRAIGVDMNKDMLDRAQRNLFKSSSTNITFIEAEITSIPLNDGSADCIISNCVINLVPQSEKMHVFQEMYRLLKSGGRIAVSDILAKKPLPADFREDMAAYVGCISGASQVTEYEGWLRDVGFEGVTIADTGADLNIYITAKEQGNGGGCCSAKEEVGDGLKGAGVDGGARDFNEWAGSYKIYALKP</sequence>
<dbReference type="NCBIfam" id="NF008823">
    <property type="entry name" value="PRK11873.1"/>
    <property type="match status" value="1"/>
</dbReference>
<dbReference type="AlphaFoldDB" id="A0A6A5WGD9"/>
<dbReference type="PANTHER" id="PTHR43675">
    <property type="entry name" value="ARSENITE METHYLTRANSFERASE"/>
    <property type="match status" value="1"/>
</dbReference>
<dbReference type="Pfam" id="PF13847">
    <property type="entry name" value="Methyltransf_31"/>
    <property type="match status" value="1"/>
</dbReference>
<evidence type="ECO:0000256" key="6">
    <source>
        <dbReference type="ARBA" id="ARBA00047941"/>
    </source>
</evidence>
<dbReference type="InterPro" id="IPR029063">
    <property type="entry name" value="SAM-dependent_MTases_sf"/>
</dbReference>
<evidence type="ECO:0000256" key="5">
    <source>
        <dbReference type="ARBA" id="ARBA00034545"/>
    </source>
</evidence>
<comment type="catalytic activity">
    <reaction evidence="7">
        <text>arsenic triglutathione + 2 [thioredoxin]-dithiol + 2 S-adenosyl-L-methionine + H2O = dimethylarsinous acid + 2 [thioredoxin]-disulfide + 3 glutathione + 2 S-adenosyl-L-homocysteine + 2 H(+)</text>
        <dbReference type="Rhea" id="RHEA:69464"/>
        <dbReference type="Rhea" id="RHEA-COMP:10698"/>
        <dbReference type="Rhea" id="RHEA-COMP:10700"/>
        <dbReference type="ChEBI" id="CHEBI:15377"/>
        <dbReference type="ChEBI" id="CHEBI:15378"/>
        <dbReference type="ChEBI" id="CHEBI:23808"/>
        <dbReference type="ChEBI" id="CHEBI:29950"/>
        <dbReference type="ChEBI" id="CHEBI:50058"/>
        <dbReference type="ChEBI" id="CHEBI:57856"/>
        <dbReference type="ChEBI" id="CHEBI:57925"/>
        <dbReference type="ChEBI" id="CHEBI:59789"/>
        <dbReference type="ChEBI" id="CHEBI:183640"/>
        <dbReference type="EC" id="2.1.1.137"/>
    </reaction>
</comment>
<dbReference type="InterPro" id="IPR025714">
    <property type="entry name" value="Methyltranfer_dom"/>
</dbReference>
<accession>A0A6A5WGD9</accession>
<evidence type="ECO:0000256" key="3">
    <source>
        <dbReference type="ARBA" id="ARBA00034487"/>
    </source>
</evidence>
<dbReference type="GO" id="GO:0030791">
    <property type="term" value="F:arsenite methyltransferase activity"/>
    <property type="evidence" value="ECO:0007669"/>
    <property type="project" value="UniProtKB-EC"/>
</dbReference>
<dbReference type="OrthoDB" id="66144at2759"/>
<proteinExistence type="inferred from homology"/>
<keyword evidence="2" id="KW-0949">S-adenosyl-L-methionine</keyword>
<evidence type="ECO:0000256" key="2">
    <source>
        <dbReference type="ARBA" id="ARBA00022691"/>
    </source>
</evidence>
<evidence type="ECO:0000256" key="4">
    <source>
        <dbReference type="ARBA" id="ARBA00034521"/>
    </source>
</evidence>
<keyword evidence="11" id="KW-1185">Reference proteome</keyword>
<dbReference type="Gene3D" id="3.40.50.150">
    <property type="entry name" value="Vaccinia Virus protein VP39"/>
    <property type="match status" value="1"/>
</dbReference>
<evidence type="ECO:0000256" key="8">
    <source>
        <dbReference type="ARBA" id="ARBA00048428"/>
    </source>
</evidence>
<comment type="catalytic activity">
    <reaction evidence="8">
        <text>arsenic triglutathione + 3 [thioredoxin]-dithiol + 3 S-adenosyl-L-methionine = trimethylarsine + 3 [thioredoxin]-disulfide + 3 glutathione + 3 S-adenosyl-L-homocysteine + 3 H(+)</text>
        <dbReference type="Rhea" id="RHEA:69432"/>
        <dbReference type="Rhea" id="RHEA-COMP:10698"/>
        <dbReference type="Rhea" id="RHEA-COMP:10700"/>
        <dbReference type="ChEBI" id="CHEBI:15378"/>
        <dbReference type="ChEBI" id="CHEBI:27130"/>
        <dbReference type="ChEBI" id="CHEBI:29950"/>
        <dbReference type="ChEBI" id="CHEBI:50058"/>
        <dbReference type="ChEBI" id="CHEBI:57856"/>
        <dbReference type="ChEBI" id="CHEBI:57925"/>
        <dbReference type="ChEBI" id="CHEBI:59789"/>
        <dbReference type="ChEBI" id="CHEBI:183640"/>
        <dbReference type="EC" id="2.1.1.137"/>
    </reaction>
</comment>